<dbReference type="Pfam" id="PF10049">
    <property type="entry name" value="DUF2283"/>
    <property type="match status" value="1"/>
</dbReference>
<proteinExistence type="predicted"/>
<accession>A0A0F9FF96</accession>
<protein>
    <recommendedName>
        <fullName evidence="2">DUF2283 domain-containing protein</fullName>
    </recommendedName>
</protein>
<evidence type="ECO:0000313" key="1">
    <source>
        <dbReference type="EMBL" id="KKL49782.1"/>
    </source>
</evidence>
<sequence length="69" mass="7373">MKVTYDKGAGAIYIQVSDVPSSFGVIDHTEELVANTVLIDYLPSGEVYGIDISGIDCIEDISHEDEAPG</sequence>
<organism evidence="1">
    <name type="scientific">marine sediment metagenome</name>
    <dbReference type="NCBI Taxonomy" id="412755"/>
    <lineage>
        <taxon>unclassified sequences</taxon>
        <taxon>metagenomes</taxon>
        <taxon>ecological metagenomes</taxon>
    </lineage>
</organism>
<gene>
    <name evidence="1" type="ORF">LCGC14_2312110</name>
</gene>
<reference evidence="1" key="1">
    <citation type="journal article" date="2015" name="Nature">
        <title>Complex archaea that bridge the gap between prokaryotes and eukaryotes.</title>
        <authorList>
            <person name="Spang A."/>
            <person name="Saw J.H."/>
            <person name="Jorgensen S.L."/>
            <person name="Zaremba-Niedzwiedzka K."/>
            <person name="Martijn J."/>
            <person name="Lind A.E."/>
            <person name="van Eijk R."/>
            <person name="Schleper C."/>
            <person name="Guy L."/>
            <person name="Ettema T.J."/>
        </authorList>
    </citation>
    <scope>NUCLEOTIDE SEQUENCE</scope>
</reference>
<evidence type="ECO:0008006" key="2">
    <source>
        <dbReference type="Google" id="ProtNLM"/>
    </source>
</evidence>
<dbReference type="AlphaFoldDB" id="A0A0F9FF96"/>
<name>A0A0F9FF96_9ZZZZ</name>
<comment type="caution">
    <text evidence="1">The sequence shown here is derived from an EMBL/GenBank/DDBJ whole genome shotgun (WGS) entry which is preliminary data.</text>
</comment>
<dbReference type="InterPro" id="IPR019270">
    <property type="entry name" value="DUF2283"/>
</dbReference>
<dbReference type="EMBL" id="LAZR01032838">
    <property type="protein sequence ID" value="KKL49782.1"/>
    <property type="molecule type" value="Genomic_DNA"/>
</dbReference>